<keyword evidence="2" id="KW-1185">Reference proteome</keyword>
<evidence type="ECO:0000313" key="1">
    <source>
        <dbReference type="EMBL" id="MBU9712813.1"/>
    </source>
</evidence>
<name>A0ABS6JGP3_9BACI</name>
<dbReference type="Pfam" id="PF19945">
    <property type="entry name" value="DUF6407"/>
    <property type="match status" value="1"/>
</dbReference>
<comment type="caution">
    <text evidence="1">The sequence shown here is derived from an EMBL/GenBank/DDBJ whole genome shotgun (WGS) entry which is preliminary data.</text>
</comment>
<protein>
    <submittedName>
        <fullName evidence="1">Uncharacterized protein</fullName>
    </submittedName>
</protein>
<reference evidence="1 2" key="1">
    <citation type="submission" date="2021-06" db="EMBL/GenBank/DDBJ databases">
        <title>Bacillus sp. RD4P76, an endophyte from a halophyte.</title>
        <authorList>
            <person name="Sun J.-Q."/>
        </authorList>
    </citation>
    <scope>NUCLEOTIDE SEQUENCE [LARGE SCALE GENOMIC DNA]</scope>
    <source>
        <strain evidence="1 2">CGMCC 1.15917</strain>
    </source>
</reference>
<evidence type="ECO:0000313" key="2">
    <source>
        <dbReference type="Proteomes" id="UP000784880"/>
    </source>
</evidence>
<proteinExistence type="predicted"/>
<dbReference type="Proteomes" id="UP000784880">
    <property type="component" value="Unassembled WGS sequence"/>
</dbReference>
<dbReference type="EMBL" id="JAHQCS010000111">
    <property type="protein sequence ID" value="MBU9712813.1"/>
    <property type="molecule type" value="Genomic_DNA"/>
</dbReference>
<accession>A0ABS6JGP3</accession>
<sequence length="99" mass="11282">MSSIQSFIKFVERSKTEIGAVDSENMDSVRMLIRMAIETYNMKTKVVEEKGNECQRVETLYLASISEENMLMRIAELALGSSDNARMEIVFSSNVVRSY</sequence>
<dbReference type="InterPro" id="IPR045640">
    <property type="entry name" value="DUF6407"/>
</dbReference>
<gene>
    <name evidence="1" type="ORF">KS419_13870</name>
</gene>
<dbReference type="RefSeq" id="WP_217066990.1">
    <property type="nucleotide sequence ID" value="NZ_JAHQCS010000111.1"/>
</dbReference>
<organism evidence="1 2">
    <name type="scientific">Evansella tamaricis</name>
    <dbReference type="NCBI Taxonomy" id="2069301"/>
    <lineage>
        <taxon>Bacteria</taxon>
        <taxon>Bacillati</taxon>
        <taxon>Bacillota</taxon>
        <taxon>Bacilli</taxon>
        <taxon>Bacillales</taxon>
        <taxon>Bacillaceae</taxon>
        <taxon>Evansella</taxon>
    </lineage>
</organism>